<proteinExistence type="predicted"/>
<gene>
    <name evidence="2" type="ORF">TWF481_007549</name>
</gene>
<keyword evidence="1" id="KW-0732">Signal</keyword>
<dbReference type="AlphaFoldDB" id="A0AAV9WBS5"/>
<organism evidence="2 3">
    <name type="scientific">Arthrobotrys musiformis</name>
    <dbReference type="NCBI Taxonomy" id="47236"/>
    <lineage>
        <taxon>Eukaryota</taxon>
        <taxon>Fungi</taxon>
        <taxon>Dikarya</taxon>
        <taxon>Ascomycota</taxon>
        <taxon>Pezizomycotina</taxon>
        <taxon>Orbiliomycetes</taxon>
        <taxon>Orbiliales</taxon>
        <taxon>Orbiliaceae</taxon>
        <taxon>Arthrobotrys</taxon>
    </lineage>
</organism>
<name>A0AAV9WBS5_9PEZI</name>
<reference evidence="2 3" key="1">
    <citation type="submission" date="2023-08" db="EMBL/GenBank/DDBJ databases">
        <authorList>
            <person name="Palmer J.M."/>
        </authorList>
    </citation>
    <scope>NUCLEOTIDE SEQUENCE [LARGE SCALE GENOMIC DNA]</scope>
    <source>
        <strain evidence="2 3">TWF481</strain>
    </source>
</reference>
<evidence type="ECO:0000256" key="1">
    <source>
        <dbReference type="SAM" id="SignalP"/>
    </source>
</evidence>
<sequence length="329" mass="35205">MRYTTFLLALSVISTASSATTLLKCNADNCLRAIRATAPVFSTRKQSEDCSSFFKHWVTSTEVVKVTYTPKPTTVTEISGISHIGYTPCTPSPTSPTTPTYATPCSGFARFSSACACIGATDVASVYTTTSTVDTAAQEPGTATVVATSFHIKVSATAGPAQYLVNRKYAGVDSGTFLTTDINEATVYFFANDNFLLSSILGQPAAYANDFNVNYGGLYYGQGDSSYFCSLGPAPERKLDCESYANDDLELPPTILFKPFGVTREIVYPEGFEIPGQEPILLAGKPGVVWGEETFKAPVLLDPNSDDITTMEFKTEEVTLQAVPIAPGC</sequence>
<dbReference type="Proteomes" id="UP001370758">
    <property type="component" value="Unassembled WGS sequence"/>
</dbReference>
<keyword evidence="3" id="KW-1185">Reference proteome</keyword>
<feature type="signal peptide" evidence="1">
    <location>
        <begin position="1"/>
        <end position="19"/>
    </location>
</feature>
<evidence type="ECO:0000313" key="3">
    <source>
        <dbReference type="Proteomes" id="UP001370758"/>
    </source>
</evidence>
<evidence type="ECO:0000313" key="2">
    <source>
        <dbReference type="EMBL" id="KAK6505658.1"/>
    </source>
</evidence>
<accession>A0AAV9WBS5</accession>
<dbReference type="EMBL" id="JAVHJL010000004">
    <property type="protein sequence ID" value="KAK6505658.1"/>
    <property type="molecule type" value="Genomic_DNA"/>
</dbReference>
<protein>
    <submittedName>
        <fullName evidence="2">Uncharacterized protein</fullName>
    </submittedName>
</protein>
<comment type="caution">
    <text evidence="2">The sequence shown here is derived from an EMBL/GenBank/DDBJ whole genome shotgun (WGS) entry which is preliminary data.</text>
</comment>
<feature type="chain" id="PRO_5043474479" evidence="1">
    <location>
        <begin position="20"/>
        <end position="329"/>
    </location>
</feature>